<evidence type="ECO:0000313" key="7">
    <source>
        <dbReference type="EMBL" id="QKK80031.1"/>
    </source>
</evidence>
<evidence type="ECO:0000256" key="5">
    <source>
        <dbReference type="ARBA" id="ARBA00023288"/>
    </source>
</evidence>
<organism evidence="7 8">
    <name type="scientific">Marinomonas primoryensis</name>
    <dbReference type="NCBI Taxonomy" id="178399"/>
    <lineage>
        <taxon>Bacteria</taxon>
        <taxon>Pseudomonadati</taxon>
        <taxon>Pseudomonadota</taxon>
        <taxon>Gammaproteobacteria</taxon>
        <taxon>Oceanospirillales</taxon>
        <taxon>Oceanospirillaceae</taxon>
        <taxon>Marinomonas</taxon>
    </lineage>
</organism>
<dbReference type="Proteomes" id="UP000509371">
    <property type="component" value="Chromosome"/>
</dbReference>
<name>A0A859D011_9GAMM</name>
<dbReference type="AlphaFoldDB" id="A0A859D011"/>
<dbReference type="KEGG" id="mpri:MP3633_1297"/>
<proteinExistence type="inferred from homology"/>
<dbReference type="HAMAP" id="MF_01186">
    <property type="entry name" value="LPS_assembly_LptE"/>
    <property type="match status" value="1"/>
</dbReference>
<dbReference type="GO" id="GO:0015920">
    <property type="term" value="P:lipopolysaccharide transport"/>
    <property type="evidence" value="ECO:0007669"/>
    <property type="project" value="TreeGrafter"/>
</dbReference>
<evidence type="ECO:0000256" key="1">
    <source>
        <dbReference type="ARBA" id="ARBA00022729"/>
    </source>
</evidence>
<dbReference type="GO" id="GO:0001530">
    <property type="term" value="F:lipopolysaccharide binding"/>
    <property type="evidence" value="ECO:0007669"/>
    <property type="project" value="TreeGrafter"/>
</dbReference>
<evidence type="ECO:0000313" key="8">
    <source>
        <dbReference type="Proteomes" id="UP000509371"/>
    </source>
</evidence>
<keyword evidence="1" id="KW-0732">Signal</keyword>
<gene>
    <name evidence="6" type="primary">lptE</name>
    <name evidence="7" type="ORF">MP3633_1297</name>
</gene>
<reference evidence="7 8" key="1">
    <citation type="submission" date="2020-06" db="EMBL/GenBank/DDBJ databases">
        <authorList>
            <person name="Voronona O.L."/>
            <person name="Aksenova E.I."/>
            <person name="Kunda M.S."/>
            <person name="Semenov A.N."/>
            <person name="Ryzhova N."/>
        </authorList>
    </citation>
    <scope>NUCLEOTIDE SEQUENCE [LARGE SCALE GENOMIC DNA]</scope>
    <source>
        <strain evidence="7 8">MPKMM3633</strain>
    </source>
</reference>
<comment type="similarity">
    <text evidence="6">Belongs to the LptE lipoprotein family.</text>
</comment>
<evidence type="ECO:0000256" key="2">
    <source>
        <dbReference type="ARBA" id="ARBA00023136"/>
    </source>
</evidence>
<comment type="subunit">
    <text evidence="6">Component of the lipopolysaccharide transport and assembly complex. Interacts with LptD.</text>
</comment>
<accession>A0A859D011</accession>
<dbReference type="GO" id="GO:0009279">
    <property type="term" value="C:cell outer membrane"/>
    <property type="evidence" value="ECO:0007669"/>
    <property type="project" value="UniProtKB-UniRule"/>
</dbReference>
<dbReference type="GO" id="GO:1990351">
    <property type="term" value="C:transporter complex"/>
    <property type="evidence" value="ECO:0007669"/>
    <property type="project" value="TreeGrafter"/>
</dbReference>
<dbReference type="PANTHER" id="PTHR38098:SF1">
    <property type="entry name" value="LPS-ASSEMBLY LIPOPROTEIN LPTE"/>
    <property type="match status" value="1"/>
</dbReference>
<dbReference type="GO" id="GO:0043165">
    <property type="term" value="P:Gram-negative-bacterium-type cell outer membrane assembly"/>
    <property type="evidence" value="ECO:0007669"/>
    <property type="project" value="UniProtKB-UniRule"/>
</dbReference>
<keyword evidence="4 6" id="KW-0998">Cell outer membrane</keyword>
<evidence type="ECO:0000256" key="3">
    <source>
        <dbReference type="ARBA" id="ARBA00023139"/>
    </source>
</evidence>
<dbReference type="EMBL" id="CP054301">
    <property type="protein sequence ID" value="QKK80031.1"/>
    <property type="molecule type" value="Genomic_DNA"/>
</dbReference>
<protein>
    <recommendedName>
        <fullName evidence="6">LPS-assembly lipoprotein LptE</fullName>
    </recommendedName>
</protein>
<keyword evidence="3" id="KW-0564">Palmitate</keyword>
<keyword evidence="2 6" id="KW-0472">Membrane</keyword>
<dbReference type="Gene3D" id="3.30.160.150">
    <property type="entry name" value="Lipoprotein like domain"/>
    <property type="match status" value="1"/>
</dbReference>
<sequence>MAVPSLIAFSALLLNKIESADMTATLTQTTRLFLLALLTMSIVACGFHLRGEVNIPARLKTLVVTSDSGSDSFDQSLRIALKKAGVVIIDKTNATKGTLELKINPITSSDTELARNSSNDVSQIQRTLSSHYFIRQADGKSLFGPRTVNTNKTLTNQDAEESAKLSYNTAQTESMNEDLANQLIYDLSYAPL</sequence>
<dbReference type="PANTHER" id="PTHR38098">
    <property type="entry name" value="LPS-ASSEMBLY LIPOPROTEIN LPTE"/>
    <property type="match status" value="1"/>
</dbReference>
<evidence type="ECO:0000256" key="6">
    <source>
        <dbReference type="HAMAP-Rule" id="MF_01186"/>
    </source>
</evidence>
<dbReference type="Pfam" id="PF04390">
    <property type="entry name" value="LptE"/>
    <property type="match status" value="1"/>
</dbReference>
<evidence type="ECO:0000256" key="4">
    <source>
        <dbReference type="ARBA" id="ARBA00023237"/>
    </source>
</evidence>
<keyword evidence="5 7" id="KW-0449">Lipoprotein</keyword>
<dbReference type="InterPro" id="IPR007485">
    <property type="entry name" value="LPS_assembly_LptE"/>
</dbReference>
<comment type="function">
    <text evidence="6">Together with LptD, is involved in the assembly of lipopolysaccharide (LPS) at the surface of the outer membrane. Required for the proper assembly of LptD. Binds LPS and may serve as the LPS recognition site at the outer membrane.</text>
</comment>